<protein>
    <submittedName>
        <fullName evidence="1">Uncharacterized protein</fullName>
    </submittedName>
</protein>
<reference evidence="1" key="1">
    <citation type="submission" date="2020-04" db="EMBL/GenBank/DDBJ databases">
        <authorList>
            <person name="Chiriac C."/>
            <person name="Salcher M."/>
            <person name="Ghai R."/>
            <person name="Kavagutti S V."/>
        </authorList>
    </citation>
    <scope>NUCLEOTIDE SEQUENCE</scope>
</reference>
<sequence length="74" mass="8733">MTDEEKKQFYLANCTTLTYDEMKKALGLSSTNMTKMMKDNHFPKKEKVYKQKVICSKFFSLEWASIHDPIMCLN</sequence>
<name>A0A6J5LI49_9CAUD</name>
<evidence type="ECO:0000313" key="1">
    <source>
        <dbReference type="EMBL" id="CAB4131279.1"/>
    </source>
</evidence>
<organism evidence="1">
    <name type="scientific">uncultured Caudovirales phage</name>
    <dbReference type="NCBI Taxonomy" id="2100421"/>
    <lineage>
        <taxon>Viruses</taxon>
        <taxon>Duplodnaviria</taxon>
        <taxon>Heunggongvirae</taxon>
        <taxon>Uroviricota</taxon>
        <taxon>Caudoviricetes</taxon>
        <taxon>Peduoviridae</taxon>
        <taxon>Maltschvirus</taxon>
        <taxon>Maltschvirus maltsch</taxon>
    </lineage>
</organism>
<gene>
    <name evidence="1" type="ORF">UFOVP129_65</name>
</gene>
<dbReference type="EMBL" id="LR796245">
    <property type="protein sequence ID" value="CAB4131279.1"/>
    <property type="molecule type" value="Genomic_DNA"/>
</dbReference>
<proteinExistence type="predicted"/>
<accession>A0A6J5LI49</accession>